<evidence type="ECO:0000313" key="2">
    <source>
        <dbReference type="Proteomes" id="UP000273044"/>
    </source>
</evidence>
<sequence>MDIHELLEQVELKEVRLIERYAQLLLDPSPGHGLQSLSDATPEGDLALDINPISWSDIIEIWFRMQLTNEHMTVRCAVAVVYQREPKDEIDSDVQKDFIERVAVMTAYPYLRAELQHQVADLRLGTLTLEILRQGEFELVKRPLTDVCPPSTS</sequence>
<gene>
    <name evidence="1" type="ORF">NCTC12967_00400</name>
</gene>
<dbReference type="AlphaFoldDB" id="A0A448MVH7"/>
<reference evidence="1 2" key="1">
    <citation type="submission" date="2018-12" db="EMBL/GenBank/DDBJ databases">
        <authorList>
            <consortium name="Pathogen Informatics"/>
        </authorList>
    </citation>
    <scope>NUCLEOTIDE SEQUENCE [LARGE SCALE GENOMIC DNA]</scope>
    <source>
        <strain evidence="1 2">NCTC12967</strain>
    </source>
</reference>
<dbReference type="RefSeq" id="WP_061787217.1">
    <property type="nucleotide sequence ID" value="NZ_CP128406.1"/>
</dbReference>
<accession>A0A448MVH7</accession>
<evidence type="ECO:0000313" key="1">
    <source>
        <dbReference type="EMBL" id="VEH69136.1"/>
    </source>
</evidence>
<dbReference type="Proteomes" id="UP000273044">
    <property type="component" value="Chromosome"/>
</dbReference>
<name>A0A448MVH7_9ACTN</name>
<keyword evidence="2" id="KW-1185">Reference proteome</keyword>
<protein>
    <submittedName>
        <fullName evidence="1">Uncharacterized protein</fullName>
    </submittedName>
</protein>
<proteinExistence type="predicted"/>
<dbReference type="GeneID" id="64405896"/>
<dbReference type="EMBL" id="LR134406">
    <property type="protein sequence ID" value="VEH69136.1"/>
    <property type="molecule type" value="Genomic_DNA"/>
</dbReference>
<organism evidence="1 2">
    <name type="scientific">Arachnia propionica</name>
    <dbReference type="NCBI Taxonomy" id="1750"/>
    <lineage>
        <taxon>Bacteria</taxon>
        <taxon>Bacillati</taxon>
        <taxon>Actinomycetota</taxon>
        <taxon>Actinomycetes</taxon>
        <taxon>Propionibacteriales</taxon>
        <taxon>Propionibacteriaceae</taxon>
        <taxon>Arachnia</taxon>
    </lineage>
</organism>